<keyword evidence="4" id="KW-1185">Reference proteome</keyword>
<protein>
    <recommendedName>
        <fullName evidence="2">GST N-terminal domain-containing protein</fullName>
    </recommendedName>
</protein>
<sequence length="242" mass="27265">MTYTLYIGNKRYSSWSMRPWVLLRALNVPFEEKLQMFKPGLRQPDFLAFSPSGKVPCLHDSSTSIVVWDSLAIFEYIAEANPSAWPAEAAARAFARCASAEMHSGFSAIRDECSMNVGLRIELGTASEALQRDIDRFNALFKEGLGKFGGPWLAGKEFTIVDAMFAPIASRCKTYGIVLEGEAMEYVGRLFEHPAVQEWVRDGIRETLREPSHEEDCLRGRKVLEDLTSAISWLRMATRSQQ</sequence>
<reference evidence="3" key="1">
    <citation type="submission" date="2023-03" db="EMBL/GenBank/DDBJ databases">
        <title>Near-Complete genome sequence of Lipomyces tetrasporous NRRL Y-64009, an oleaginous yeast capable of growing on lignocellulosic hydrolysates.</title>
        <authorList>
            <consortium name="Lawrence Berkeley National Laboratory"/>
            <person name="Jagtap S.S."/>
            <person name="Liu J.-J."/>
            <person name="Walukiewicz H.E."/>
            <person name="Pangilinan J."/>
            <person name="Lipzen A."/>
            <person name="Ahrendt S."/>
            <person name="Koriabine M."/>
            <person name="Cobaugh K."/>
            <person name="Salamov A."/>
            <person name="Yoshinaga Y."/>
            <person name="Ng V."/>
            <person name="Daum C."/>
            <person name="Grigoriev I.V."/>
            <person name="Slininger P.J."/>
            <person name="Dien B.S."/>
            <person name="Jin Y.-S."/>
            <person name="Rao C.V."/>
        </authorList>
    </citation>
    <scope>NUCLEOTIDE SEQUENCE</scope>
    <source>
        <strain evidence="3">NRRL Y-64009</strain>
    </source>
</reference>
<dbReference type="PANTHER" id="PTHR44051">
    <property type="entry name" value="GLUTATHIONE S-TRANSFERASE-RELATED"/>
    <property type="match status" value="1"/>
</dbReference>
<dbReference type="EMBL" id="JARPMG010000001">
    <property type="protein sequence ID" value="KAJ8103385.1"/>
    <property type="molecule type" value="Genomic_DNA"/>
</dbReference>
<dbReference type="InterPro" id="IPR036249">
    <property type="entry name" value="Thioredoxin-like_sf"/>
</dbReference>
<dbReference type="Proteomes" id="UP001217417">
    <property type="component" value="Unassembled WGS sequence"/>
</dbReference>
<dbReference type="PANTHER" id="PTHR44051:SF8">
    <property type="entry name" value="GLUTATHIONE S-TRANSFERASE GSTA"/>
    <property type="match status" value="1"/>
</dbReference>
<comment type="caution">
    <text evidence="3">The sequence shown here is derived from an EMBL/GenBank/DDBJ whole genome shotgun (WGS) entry which is preliminary data.</text>
</comment>
<dbReference type="RefSeq" id="XP_056046835.1">
    <property type="nucleotide sequence ID" value="XM_056191695.1"/>
</dbReference>
<dbReference type="PROSITE" id="PS50404">
    <property type="entry name" value="GST_NTER"/>
    <property type="match status" value="1"/>
</dbReference>
<evidence type="ECO:0000313" key="4">
    <source>
        <dbReference type="Proteomes" id="UP001217417"/>
    </source>
</evidence>
<proteinExistence type="inferred from homology"/>
<dbReference type="CDD" id="cd03043">
    <property type="entry name" value="GST_N_1"/>
    <property type="match status" value="1"/>
</dbReference>
<dbReference type="Gene3D" id="3.40.30.10">
    <property type="entry name" value="Glutaredoxin"/>
    <property type="match status" value="1"/>
</dbReference>
<dbReference type="SUPFAM" id="SSF47616">
    <property type="entry name" value="GST C-terminal domain-like"/>
    <property type="match status" value="1"/>
</dbReference>
<dbReference type="SUPFAM" id="SSF52833">
    <property type="entry name" value="Thioredoxin-like"/>
    <property type="match status" value="1"/>
</dbReference>
<evidence type="ECO:0000313" key="3">
    <source>
        <dbReference type="EMBL" id="KAJ8103385.1"/>
    </source>
</evidence>
<comment type="similarity">
    <text evidence="1">Belongs to the GST superfamily.</text>
</comment>
<dbReference type="InterPro" id="IPR040079">
    <property type="entry name" value="Glutathione_S-Trfase"/>
</dbReference>
<dbReference type="SFLD" id="SFLDG00358">
    <property type="entry name" value="Main_(cytGST)"/>
    <property type="match status" value="1"/>
</dbReference>
<evidence type="ECO:0000256" key="1">
    <source>
        <dbReference type="ARBA" id="ARBA00007409"/>
    </source>
</evidence>
<dbReference type="InterPro" id="IPR036282">
    <property type="entry name" value="Glutathione-S-Trfase_C_sf"/>
</dbReference>
<dbReference type="Gene3D" id="1.20.1050.10">
    <property type="match status" value="1"/>
</dbReference>
<dbReference type="InterPro" id="IPR004045">
    <property type="entry name" value="Glutathione_S-Trfase_N"/>
</dbReference>
<feature type="domain" description="GST N-terminal" evidence="2">
    <location>
        <begin position="1"/>
        <end position="85"/>
    </location>
</feature>
<dbReference type="AlphaFoldDB" id="A0AAD7QXM6"/>
<organism evidence="3 4">
    <name type="scientific">Lipomyces tetrasporus</name>
    <dbReference type="NCBI Taxonomy" id="54092"/>
    <lineage>
        <taxon>Eukaryota</taxon>
        <taxon>Fungi</taxon>
        <taxon>Dikarya</taxon>
        <taxon>Ascomycota</taxon>
        <taxon>Saccharomycotina</taxon>
        <taxon>Lipomycetes</taxon>
        <taxon>Lipomycetales</taxon>
        <taxon>Lipomycetaceae</taxon>
        <taxon>Lipomyces</taxon>
    </lineage>
</organism>
<evidence type="ECO:0000259" key="2">
    <source>
        <dbReference type="PROSITE" id="PS50404"/>
    </source>
</evidence>
<dbReference type="SFLD" id="SFLDS00019">
    <property type="entry name" value="Glutathione_Transferase_(cytos"/>
    <property type="match status" value="1"/>
</dbReference>
<gene>
    <name evidence="3" type="ORF">POJ06DRAFT_88</name>
</gene>
<dbReference type="CDD" id="cd03194">
    <property type="entry name" value="GST_C_3"/>
    <property type="match status" value="1"/>
</dbReference>
<accession>A0AAD7QXM6</accession>
<dbReference type="Pfam" id="PF13409">
    <property type="entry name" value="GST_N_2"/>
    <property type="match status" value="1"/>
</dbReference>
<name>A0AAD7QXM6_9ASCO</name>
<dbReference type="Pfam" id="PF13410">
    <property type="entry name" value="GST_C_2"/>
    <property type="match status" value="1"/>
</dbReference>
<dbReference type="GeneID" id="80886861"/>